<feature type="region of interest" description="Disordered" evidence="1">
    <location>
        <begin position="1"/>
        <end position="84"/>
    </location>
</feature>
<sequence>MTENLPEHLREDIGAPSPEAESEEEHLREDVNAPTEENDGGPEFSGDHFTSGQLNAGQRVPGVSPGGEYREGREEELADREEAD</sequence>
<organism evidence="2 3">
    <name type="scientific">Arthrobacter subterraneus</name>
    <dbReference type="NCBI Taxonomy" id="335973"/>
    <lineage>
        <taxon>Bacteria</taxon>
        <taxon>Bacillati</taxon>
        <taxon>Actinomycetota</taxon>
        <taxon>Actinomycetes</taxon>
        <taxon>Micrococcales</taxon>
        <taxon>Micrococcaceae</taxon>
        <taxon>Arthrobacter</taxon>
    </lineage>
</organism>
<proteinExistence type="predicted"/>
<protein>
    <submittedName>
        <fullName evidence="2">Uncharacterized protein</fullName>
    </submittedName>
</protein>
<dbReference type="AlphaFoldDB" id="A0A1G8KGX7"/>
<evidence type="ECO:0000256" key="1">
    <source>
        <dbReference type="SAM" id="MobiDB-lite"/>
    </source>
</evidence>
<dbReference type="OrthoDB" id="4950185at2"/>
<evidence type="ECO:0000313" key="3">
    <source>
        <dbReference type="Proteomes" id="UP000199258"/>
    </source>
</evidence>
<dbReference type="RefSeq" id="WP_090587052.1">
    <property type="nucleotide sequence ID" value="NZ_FNDT01000011.1"/>
</dbReference>
<dbReference type="STRING" id="335973.SAMN04488693_11128"/>
<accession>A0A1G8KGX7</accession>
<feature type="compositionally biased region" description="Basic and acidic residues" evidence="1">
    <location>
        <begin position="1"/>
        <end position="13"/>
    </location>
</feature>
<dbReference type="EMBL" id="FNDT01000011">
    <property type="protein sequence ID" value="SDI42713.1"/>
    <property type="molecule type" value="Genomic_DNA"/>
</dbReference>
<keyword evidence="3" id="KW-1185">Reference proteome</keyword>
<name>A0A1G8KGX7_9MICC</name>
<reference evidence="2 3" key="1">
    <citation type="submission" date="2016-10" db="EMBL/GenBank/DDBJ databases">
        <authorList>
            <person name="de Groot N.N."/>
        </authorList>
    </citation>
    <scope>NUCLEOTIDE SEQUENCE [LARGE SCALE GENOMIC DNA]</scope>
    <source>
        <strain evidence="2 3">NP_1H</strain>
    </source>
</reference>
<evidence type="ECO:0000313" key="2">
    <source>
        <dbReference type="EMBL" id="SDI42713.1"/>
    </source>
</evidence>
<dbReference type="Proteomes" id="UP000199258">
    <property type="component" value="Unassembled WGS sequence"/>
</dbReference>
<gene>
    <name evidence="2" type="ORF">SAMN04488693_11128</name>
</gene>